<feature type="transmembrane region" description="Helical" evidence="11">
    <location>
        <begin position="231"/>
        <end position="253"/>
    </location>
</feature>
<protein>
    <recommendedName>
        <fullName evidence="10">Glutathione transport system permease protein GsiC</fullName>
    </recommendedName>
</protein>
<dbReference type="AlphaFoldDB" id="A0A1C4B3M8"/>
<dbReference type="FunFam" id="1.10.3720.10:FF:000024">
    <property type="entry name" value="Glutathione ABC transporter permease GsiC"/>
    <property type="match status" value="1"/>
</dbReference>
<evidence type="ECO:0000256" key="11">
    <source>
        <dbReference type="RuleBase" id="RU363032"/>
    </source>
</evidence>
<dbReference type="PANTHER" id="PTHR43163">
    <property type="entry name" value="DIPEPTIDE TRANSPORT SYSTEM PERMEASE PROTEIN DPPB-RELATED"/>
    <property type="match status" value="1"/>
</dbReference>
<evidence type="ECO:0000256" key="8">
    <source>
        <dbReference type="ARBA" id="ARBA00023136"/>
    </source>
</evidence>
<keyword evidence="4" id="KW-1003">Cell membrane</keyword>
<keyword evidence="5" id="KW-0997">Cell inner membrane</keyword>
<evidence type="ECO:0000259" key="12">
    <source>
        <dbReference type="PROSITE" id="PS50928"/>
    </source>
</evidence>
<evidence type="ECO:0000256" key="1">
    <source>
        <dbReference type="ARBA" id="ARBA00004429"/>
    </source>
</evidence>
<comment type="function">
    <text evidence="9">Part of the ABC transporter complex GsiABCD involved in glutathione import. Probably responsible for the translocation of the substrate across the membrane.</text>
</comment>
<evidence type="ECO:0000256" key="5">
    <source>
        <dbReference type="ARBA" id="ARBA00022519"/>
    </source>
</evidence>
<comment type="subcellular location">
    <subcellularLocation>
        <location evidence="1">Cell inner membrane</location>
        <topology evidence="1">Multi-pass membrane protein</topology>
    </subcellularLocation>
    <subcellularLocation>
        <location evidence="11">Cell membrane</location>
        <topology evidence="11">Multi-pass membrane protein</topology>
    </subcellularLocation>
</comment>
<dbReference type="InterPro" id="IPR045621">
    <property type="entry name" value="BPD_transp_1_N"/>
</dbReference>
<evidence type="ECO:0000256" key="7">
    <source>
        <dbReference type="ARBA" id="ARBA00022989"/>
    </source>
</evidence>
<dbReference type="InterPro" id="IPR035906">
    <property type="entry name" value="MetI-like_sf"/>
</dbReference>
<dbReference type="Proteomes" id="UP000198975">
    <property type="component" value="Unassembled WGS sequence"/>
</dbReference>
<proteinExistence type="inferred from homology"/>
<dbReference type="Gene3D" id="1.10.3720.10">
    <property type="entry name" value="MetI-like"/>
    <property type="match status" value="1"/>
</dbReference>
<feature type="transmembrane region" description="Helical" evidence="11">
    <location>
        <begin position="138"/>
        <end position="157"/>
    </location>
</feature>
<feature type="transmembrane region" description="Helical" evidence="11">
    <location>
        <begin position="12"/>
        <end position="34"/>
    </location>
</feature>
<feature type="domain" description="ABC transmembrane type-1" evidence="12">
    <location>
        <begin position="99"/>
        <end position="296"/>
    </location>
</feature>
<evidence type="ECO:0000256" key="10">
    <source>
        <dbReference type="ARBA" id="ARBA00041107"/>
    </source>
</evidence>
<evidence type="ECO:0000256" key="2">
    <source>
        <dbReference type="ARBA" id="ARBA00009306"/>
    </source>
</evidence>
<keyword evidence="6 11" id="KW-0812">Transmembrane</keyword>
<name>A0A1C4B3M8_9ENTR</name>
<dbReference type="SUPFAM" id="SSF161098">
    <property type="entry name" value="MetI-like"/>
    <property type="match status" value="1"/>
</dbReference>
<evidence type="ECO:0000313" key="14">
    <source>
        <dbReference type="Proteomes" id="UP000198975"/>
    </source>
</evidence>
<dbReference type="PANTHER" id="PTHR43163:SF5">
    <property type="entry name" value="GLUTATHIONE TRANSPORT SYSTEM PERMEASE PROTEIN GSIC"/>
    <property type="match status" value="1"/>
</dbReference>
<evidence type="ECO:0000256" key="4">
    <source>
        <dbReference type="ARBA" id="ARBA00022475"/>
    </source>
</evidence>
<accession>A0A1C4B3M8</accession>
<organism evidence="13 14">
    <name type="scientific">Kosakonia oryzendophytica</name>
    <dbReference type="NCBI Taxonomy" id="1005665"/>
    <lineage>
        <taxon>Bacteria</taxon>
        <taxon>Pseudomonadati</taxon>
        <taxon>Pseudomonadota</taxon>
        <taxon>Gammaproteobacteria</taxon>
        <taxon>Enterobacterales</taxon>
        <taxon>Enterobacteriaceae</taxon>
        <taxon>Kosakonia</taxon>
    </lineage>
</organism>
<evidence type="ECO:0000256" key="3">
    <source>
        <dbReference type="ARBA" id="ARBA00022448"/>
    </source>
</evidence>
<feature type="transmembrane region" description="Helical" evidence="11">
    <location>
        <begin position="282"/>
        <end position="303"/>
    </location>
</feature>
<gene>
    <name evidence="13" type="ORF">GA0061071_104106</name>
</gene>
<dbReference type="InterPro" id="IPR000515">
    <property type="entry name" value="MetI-like"/>
</dbReference>
<dbReference type="Pfam" id="PF00528">
    <property type="entry name" value="BPD_transp_1"/>
    <property type="match status" value="1"/>
</dbReference>
<feature type="transmembrane region" description="Helical" evidence="11">
    <location>
        <begin position="103"/>
        <end position="126"/>
    </location>
</feature>
<evidence type="ECO:0000256" key="9">
    <source>
        <dbReference type="ARBA" id="ARBA00037215"/>
    </source>
</evidence>
<dbReference type="CDD" id="cd06261">
    <property type="entry name" value="TM_PBP2"/>
    <property type="match status" value="1"/>
</dbReference>
<reference evidence="14" key="1">
    <citation type="submission" date="2016-08" db="EMBL/GenBank/DDBJ databases">
        <authorList>
            <person name="Varghese N."/>
            <person name="Submissions Spin"/>
        </authorList>
    </citation>
    <scope>NUCLEOTIDE SEQUENCE [LARGE SCALE GENOMIC DNA]</scope>
    <source>
        <strain evidence="14">REICA_082</strain>
    </source>
</reference>
<comment type="similarity">
    <text evidence="2 11">Belongs to the binding-protein-dependent transport system permease family.</text>
</comment>
<dbReference type="GO" id="GO:0055085">
    <property type="term" value="P:transmembrane transport"/>
    <property type="evidence" value="ECO:0007669"/>
    <property type="project" value="InterPro"/>
</dbReference>
<keyword evidence="14" id="KW-1185">Reference proteome</keyword>
<feature type="transmembrane region" description="Helical" evidence="11">
    <location>
        <begin position="177"/>
        <end position="195"/>
    </location>
</feature>
<evidence type="ECO:0000256" key="6">
    <source>
        <dbReference type="ARBA" id="ARBA00022692"/>
    </source>
</evidence>
<sequence>MERAMLNYIIKRLLGLVPTLLIVAVLVFLFVHLLPGDPARLIAGPEADAQVIAMVRSQLGLDQPLWVQFWHYITNVVQGDFGISMASRRPVSEEIASRFMPTLLLTLTSMGWAMLFGLGAGIAAAVWRNRWPDRLGMALAVTGISFPAFALGMALMQLFSVELGWLPTVGADSWRHYILPSLTLGAAVAAVMARFTRASFVEVLNEDYMRTARAKGVSERWVILKHGLRNAMIPVVTMMGLQFGFLLGGSIVVEKVFNWPGLGRLLVDSVEMRDYPVIQAEVLLFSLEFILINLVVDVLYAAINPAIRYK</sequence>
<dbReference type="PROSITE" id="PS50928">
    <property type="entry name" value="ABC_TM1"/>
    <property type="match status" value="1"/>
</dbReference>
<keyword evidence="7 11" id="KW-1133">Transmembrane helix</keyword>
<keyword evidence="3 11" id="KW-0813">Transport</keyword>
<dbReference type="Pfam" id="PF19300">
    <property type="entry name" value="BPD_transp_1_N"/>
    <property type="match status" value="1"/>
</dbReference>
<evidence type="ECO:0000313" key="13">
    <source>
        <dbReference type="EMBL" id="SCC01501.1"/>
    </source>
</evidence>
<dbReference type="EMBL" id="FMAY01000004">
    <property type="protein sequence ID" value="SCC01501.1"/>
    <property type="molecule type" value="Genomic_DNA"/>
</dbReference>
<dbReference type="GO" id="GO:0005886">
    <property type="term" value="C:plasma membrane"/>
    <property type="evidence" value="ECO:0007669"/>
    <property type="project" value="UniProtKB-SubCell"/>
</dbReference>
<dbReference type="NCBIfam" id="NF011661">
    <property type="entry name" value="PRK15081.1"/>
    <property type="match status" value="1"/>
</dbReference>
<keyword evidence="8 11" id="KW-0472">Membrane</keyword>